<evidence type="ECO:0000313" key="1">
    <source>
        <dbReference type="EMBL" id="KAF9741794.1"/>
    </source>
</evidence>
<keyword evidence="2" id="KW-1185">Reference proteome</keyword>
<dbReference type="InterPro" id="IPR008930">
    <property type="entry name" value="Terpenoid_cyclase/PrenylTrfase"/>
</dbReference>
<proteinExistence type="predicted"/>
<evidence type="ECO:0000313" key="2">
    <source>
        <dbReference type="Proteomes" id="UP000756921"/>
    </source>
</evidence>
<gene>
    <name evidence="1" type="ORF">PMIN01_01333</name>
</gene>
<sequence>MVPPPGSLSVGFSNNWVYYITAGLASLPEGMIHHIITSKEWEALERGELGETEAAQRIVASLNLQSEHVHKLKTFFYQTAVFNLGISPQATNLGSHILQGKAWLRHNARRLLNQIEGLEASRIFEDTFSQFLVMEATKDISLLHLHPYESAETNYDIRNTMDLAKQWNYFLGKPVGTTKSFPADVDSTAYSMLAFTPRVGVDNVLDSMLANRNRDSLVQTYWDPTRPRVDVCVLTNVTRAFYKYNRSADIQESLAHVEEALKAGTYMSGTRHYCTAEVFFFFLSQLIADHPYAPEVQRLRVPLAKALAGRMGVYENEATQAELDLAEASRVKGEKYEAYVPEVDSLAIAYRIIACQSLGLRPRGIEQDIERLVSLQCENGSWPLGWVCRYGRTKLRIGSHGVVTAYAIKALGTEAAKMSAQVYM</sequence>
<organism evidence="1 2">
    <name type="scientific">Paraphaeosphaeria minitans</name>
    <dbReference type="NCBI Taxonomy" id="565426"/>
    <lineage>
        <taxon>Eukaryota</taxon>
        <taxon>Fungi</taxon>
        <taxon>Dikarya</taxon>
        <taxon>Ascomycota</taxon>
        <taxon>Pezizomycotina</taxon>
        <taxon>Dothideomycetes</taxon>
        <taxon>Pleosporomycetidae</taxon>
        <taxon>Pleosporales</taxon>
        <taxon>Massarineae</taxon>
        <taxon>Didymosphaeriaceae</taxon>
        <taxon>Paraphaeosphaeria</taxon>
    </lineage>
</organism>
<reference evidence="1" key="1">
    <citation type="journal article" date="2020" name="Mol. Plant Microbe Interact.">
        <title>Genome Sequence of the Biocontrol Agent Coniothyrium minitans strain Conio (IMI 134523).</title>
        <authorList>
            <person name="Patel D."/>
            <person name="Shittu T.A."/>
            <person name="Baroncelli R."/>
            <person name="Muthumeenakshi S."/>
            <person name="Osborne T.H."/>
            <person name="Janganan T.K."/>
            <person name="Sreenivasaprasad S."/>
        </authorList>
    </citation>
    <scope>NUCLEOTIDE SEQUENCE</scope>
    <source>
        <strain evidence="1">Conio</strain>
    </source>
</reference>
<comment type="caution">
    <text evidence="1">The sequence shown here is derived from an EMBL/GenBank/DDBJ whole genome shotgun (WGS) entry which is preliminary data.</text>
</comment>
<dbReference type="AlphaFoldDB" id="A0A9P6GUG4"/>
<dbReference type="SUPFAM" id="SSF48239">
    <property type="entry name" value="Terpenoid cyclases/Protein prenyltransferases"/>
    <property type="match status" value="1"/>
</dbReference>
<dbReference type="Proteomes" id="UP000756921">
    <property type="component" value="Unassembled WGS sequence"/>
</dbReference>
<name>A0A9P6GUG4_9PLEO</name>
<accession>A0A9P6GUG4</accession>
<dbReference type="OrthoDB" id="2012566at2759"/>
<dbReference type="EMBL" id="WJXW01000001">
    <property type="protein sequence ID" value="KAF9741794.1"/>
    <property type="molecule type" value="Genomic_DNA"/>
</dbReference>
<protein>
    <submittedName>
        <fullName evidence="1">Uncharacterized protein</fullName>
    </submittedName>
</protein>